<proteinExistence type="predicted"/>
<evidence type="ECO:0000256" key="1">
    <source>
        <dbReference type="SAM" id="Phobius"/>
    </source>
</evidence>
<feature type="transmembrane region" description="Helical" evidence="1">
    <location>
        <begin position="6"/>
        <end position="24"/>
    </location>
</feature>
<sequence>MIEIPLIFALELAVLYLAGSYAMVRLARLLGFRSGGVGLGRVTFYLLVLPGVTLHEAAHYLACLLTGTRVSRFVPFWPQRSASGRLLLGYVRHESRPFPVEAVIGLAPILFNPLGVLVVTALLTPLTLAQVTDPQFDVVHEVVLTSGFLTGSPLAAAAWIYLSLSFALGSVPSREDLSSVPAALLFFGGGVFIVGFLRGGSESTITEALYDLSALAVRVYSLPTTVAVVAAVAIGLWGRTTGR</sequence>
<dbReference type="EMBL" id="CADCVE010000050">
    <property type="protein sequence ID" value="CAA9455409.1"/>
    <property type="molecule type" value="Genomic_DNA"/>
</dbReference>
<feature type="transmembrane region" description="Helical" evidence="1">
    <location>
        <begin position="102"/>
        <end position="123"/>
    </location>
</feature>
<feature type="transmembrane region" description="Helical" evidence="1">
    <location>
        <begin position="219"/>
        <end position="238"/>
    </location>
</feature>
<accession>A0A6J4QZG1</accession>
<keyword evidence="1" id="KW-1133">Transmembrane helix</keyword>
<organism evidence="2">
    <name type="scientific">uncultured Rubrobacteraceae bacterium</name>
    <dbReference type="NCBI Taxonomy" id="349277"/>
    <lineage>
        <taxon>Bacteria</taxon>
        <taxon>Bacillati</taxon>
        <taxon>Actinomycetota</taxon>
        <taxon>Rubrobacteria</taxon>
        <taxon>Rubrobacterales</taxon>
        <taxon>Rubrobacteraceae</taxon>
        <taxon>environmental samples</taxon>
    </lineage>
</organism>
<name>A0A6J4QZG1_9ACTN</name>
<keyword evidence="1" id="KW-0472">Membrane</keyword>
<evidence type="ECO:0000313" key="2">
    <source>
        <dbReference type="EMBL" id="CAA9455409.1"/>
    </source>
</evidence>
<keyword evidence="1" id="KW-0812">Transmembrane</keyword>
<gene>
    <name evidence="2" type="ORF">AVDCRST_MAG28-2369</name>
</gene>
<reference evidence="2" key="1">
    <citation type="submission" date="2020-02" db="EMBL/GenBank/DDBJ databases">
        <authorList>
            <person name="Meier V. D."/>
        </authorList>
    </citation>
    <scope>NUCLEOTIDE SEQUENCE</scope>
    <source>
        <strain evidence="2">AVDCRST_MAG28</strain>
    </source>
</reference>
<feature type="transmembrane region" description="Helical" evidence="1">
    <location>
        <begin position="143"/>
        <end position="168"/>
    </location>
</feature>
<feature type="transmembrane region" description="Helical" evidence="1">
    <location>
        <begin position="180"/>
        <end position="199"/>
    </location>
</feature>
<protein>
    <submittedName>
        <fullName evidence="2">Uncharacterized protein</fullName>
    </submittedName>
</protein>
<dbReference type="AlphaFoldDB" id="A0A6J4QZG1"/>